<proteinExistence type="predicted"/>
<feature type="domain" description="Aminoglycoside phosphotransferase" evidence="1">
    <location>
        <begin position="49"/>
        <end position="314"/>
    </location>
</feature>
<evidence type="ECO:0000313" key="3">
    <source>
        <dbReference type="Proteomes" id="UP000076738"/>
    </source>
</evidence>
<dbReference type="SUPFAM" id="SSF56112">
    <property type="entry name" value="Protein kinase-like (PK-like)"/>
    <property type="match status" value="1"/>
</dbReference>
<protein>
    <recommendedName>
        <fullName evidence="1">Aminoglycoside phosphotransferase domain-containing protein</fullName>
    </recommendedName>
</protein>
<dbReference type="PANTHER" id="PTHR21310:SF15">
    <property type="entry name" value="AMINOGLYCOSIDE PHOSPHOTRANSFERASE DOMAIN-CONTAINING PROTEIN"/>
    <property type="match status" value="1"/>
</dbReference>
<dbReference type="EMBL" id="KV417315">
    <property type="protein sequence ID" value="KZO92001.1"/>
    <property type="molecule type" value="Genomic_DNA"/>
</dbReference>
<dbReference type="InterPro" id="IPR002575">
    <property type="entry name" value="Aminoglycoside_PTrfase"/>
</dbReference>
<reference evidence="2 3" key="1">
    <citation type="journal article" date="2016" name="Mol. Biol. Evol.">
        <title>Comparative Genomics of Early-Diverging Mushroom-Forming Fungi Provides Insights into the Origins of Lignocellulose Decay Capabilities.</title>
        <authorList>
            <person name="Nagy L.G."/>
            <person name="Riley R."/>
            <person name="Tritt A."/>
            <person name="Adam C."/>
            <person name="Daum C."/>
            <person name="Floudas D."/>
            <person name="Sun H."/>
            <person name="Yadav J.S."/>
            <person name="Pangilinan J."/>
            <person name="Larsson K.H."/>
            <person name="Matsuura K."/>
            <person name="Barry K."/>
            <person name="Labutti K."/>
            <person name="Kuo R."/>
            <person name="Ohm R.A."/>
            <person name="Bhattacharya S.S."/>
            <person name="Shirouzu T."/>
            <person name="Yoshinaga Y."/>
            <person name="Martin F.M."/>
            <person name="Grigoriev I.V."/>
            <person name="Hibbett D.S."/>
        </authorList>
    </citation>
    <scope>NUCLEOTIDE SEQUENCE [LARGE SCALE GENOMIC DNA]</scope>
    <source>
        <strain evidence="2 3">TUFC12733</strain>
    </source>
</reference>
<evidence type="ECO:0000259" key="1">
    <source>
        <dbReference type="Pfam" id="PF01636"/>
    </source>
</evidence>
<dbReference type="STRING" id="1330018.A0A167HUN3"/>
<evidence type="ECO:0000313" key="2">
    <source>
        <dbReference type="EMBL" id="KZO92001.1"/>
    </source>
</evidence>
<accession>A0A167HUN3</accession>
<dbReference type="InterPro" id="IPR011009">
    <property type="entry name" value="Kinase-like_dom_sf"/>
</dbReference>
<dbReference type="PANTHER" id="PTHR21310">
    <property type="entry name" value="AMINOGLYCOSIDE PHOSPHOTRANSFERASE-RELATED-RELATED"/>
    <property type="match status" value="1"/>
</dbReference>
<dbReference type="Pfam" id="PF01636">
    <property type="entry name" value="APH"/>
    <property type="match status" value="1"/>
</dbReference>
<dbReference type="InterPro" id="IPR051678">
    <property type="entry name" value="AGP_Transferase"/>
</dbReference>
<dbReference type="OrthoDB" id="10003767at2759"/>
<gene>
    <name evidence="2" type="ORF">CALVIDRAFT_567741</name>
</gene>
<sequence>MATPLYRGSPVNIDELDFPATSLRHDSAVEPRIAVVAKSLFASECNINHFANGSRNEVYLVKLAQPRPPLIPPTILCRISKAASSPSIQTEVDTMLYVSERSRIPVPRVFAYCTNGNVLSQAYLFIEHITTGKRMREAFETLDEEGKARATREYAGVVYKLSQLRCTHIGSLRRYPEGTYYLGGPSLARSKRAVSADQRIHATLERPFSAVVPWLLAMEEDQLHFVREHPELINERFNAYGSKSATEVMNDASLVLRRLIGAIPDACDTGALSKVLCLWHYDLNGGSIFISTRAPDAGRIVSVIDWDGAIVTPIWRVVRWPDFISVRGVRDCLPEADKKRFQNILRNEIMRLDSDGFLRKAFQERYELSRELVEVVTQPWNCMHERQQWLDAWEKKREACKAVKPESSGWMSDKLVRIFRRGRRHTRR</sequence>
<name>A0A167HUN3_CALVF</name>
<dbReference type="Proteomes" id="UP000076738">
    <property type="component" value="Unassembled WGS sequence"/>
</dbReference>
<keyword evidence="3" id="KW-1185">Reference proteome</keyword>
<organism evidence="2 3">
    <name type="scientific">Calocera viscosa (strain TUFC12733)</name>
    <dbReference type="NCBI Taxonomy" id="1330018"/>
    <lineage>
        <taxon>Eukaryota</taxon>
        <taxon>Fungi</taxon>
        <taxon>Dikarya</taxon>
        <taxon>Basidiomycota</taxon>
        <taxon>Agaricomycotina</taxon>
        <taxon>Dacrymycetes</taxon>
        <taxon>Dacrymycetales</taxon>
        <taxon>Dacrymycetaceae</taxon>
        <taxon>Calocera</taxon>
    </lineage>
</organism>
<dbReference type="Gene3D" id="3.30.200.20">
    <property type="entry name" value="Phosphorylase Kinase, domain 1"/>
    <property type="match status" value="1"/>
</dbReference>
<dbReference type="AlphaFoldDB" id="A0A167HUN3"/>